<name>A0A094WEL6_9BACT</name>
<evidence type="ECO:0000313" key="1">
    <source>
        <dbReference type="EMBL" id="KGA94980.1"/>
    </source>
</evidence>
<dbReference type="PATRIC" id="fig|178606.4.peg.194"/>
<dbReference type="AlphaFoldDB" id="A0A094WEL6"/>
<protein>
    <submittedName>
        <fullName evidence="1">Uncharacterized protein</fullName>
    </submittedName>
</protein>
<organism evidence="1 2">
    <name type="scientific">Leptospirillum ferriphilum</name>
    <dbReference type="NCBI Taxonomy" id="178606"/>
    <lineage>
        <taxon>Bacteria</taxon>
        <taxon>Pseudomonadati</taxon>
        <taxon>Nitrospirota</taxon>
        <taxon>Nitrospiria</taxon>
        <taxon>Nitrospirales</taxon>
        <taxon>Nitrospiraceae</taxon>
        <taxon>Leptospirillum</taxon>
    </lineage>
</organism>
<comment type="caution">
    <text evidence="1">The sequence shown here is derived from an EMBL/GenBank/DDBJ whole genome shotgun (WGS) entry which is preliminary data.</text>
</comment>
<accession>A0A094WEL6</accession>
<gene>
    <name evidence="1" type="ORF">LptCag_2414</name>
</gene>
<evidence type="ECO:0000313" key="2">
    <source>
        <dbReference type="Proteomes" id="UP000029452"/>
    </source>
</evidence>
<proteinExistence type="predicted"/>
<dbReference type="Proteomes" id="UP000029452">
    <property type="component" value="Unassembled WGS sequence"/>
</dbReference>
<dbReference type="EMBL" id="JPGK01000001">
    <property type="protein sequence ID" value="KGA94980.1"/>
    <property type="molecule type" value="Genomic_DNA"/>
</dbReference>
<sequence>MAFYKVRKVRFFSCPGLHVPRIQRIFFKSGSLSARNEFFCSPEPEMSGSFAHQEQTVRTSG</sequence>
<reference evidence="1 2" key="1">
    <citation type="submission" date="2014-06" db="EMBL/GenBank/DDBJ databases">
        <title>Draft genome sequence of iron oxidizing acidophile Leptospirillum ferriphilum DSM14647.</title>
        <authorList>
            <person name="Cardenas J.P."/>
            <person name="Lazcano M."/>
            <person name="Ossandon F.J."/>
            <person name="Corbett M."/>
            <person name="Holmes D.S."/>
            <person name="Watkin E."/>
        </authorList>
    </citation>
    <scope>NUCLEOTIDE SEQUENCE [LARGE SCALE GENOMIC DNA]</scope>
    <source>
        <strain evidence="1 2">DSM 14647</strain>
    </source>
</reference>